<keyword evidence="1" id="KW-0677">Repeat</keyword>
<evidence type="ECO:0000313" key="4">
    <source>
        <dbReference type="Proteomes" id="UP000425960"/>
    </source>
</evidence>
<dbReference type="Pfam" id="PF25023">
    <property type="entry name" value="TEN_YD-shell"/>
    <property type="match status" value="1"/>
</dbReference>
<name>A0A5K7ZXL8_9BACT</name>
<protein>
    <recommendedName>
        <fullName evidence="2">Teneurin-like YD-shell domain-containing protein</fullName>
    </recommendedName>
</protein>
<reference evidence="3 4" key="1">
    <citation type="submission" date="2019-11" db="EMBL/GenBank/DDBJ databases">
        <title>Comparative genomics of hydrocarbon-degrading Desulfosarcina strains.</title>
        <authorList>
            <person name="Watanabe M."/>
            <person name="Kojima H."/>
            <person name="Fukui M."/>
        </authorList>
    </citation>
    <scope>NUCLEOTIDE SEQUENCE [LARGE SCALE GENOMIC DNA]</scope>
    <source>
        <strain evidence="3 4">28bB2T</strain>
    </source>
</reference>
<dbReference type="PANTHER" id="PTHR32305">
    <property type="match status" value="1"/>
</dbReference>
<dbReference type="Proteomes" id="UP000425960">
    <property type="component" value="Chromosome"/>
</dbReference>
<gene>
    <name evidence="3" type="ORF">DSCO28_55690</name>
</gene>
<dbReference type="InterPro" id="IPR036444">
    <property type="entry name" value="PLipase_A2_dom_sf"/>
</dbReference>
<dbReference type="InterPro" id="IPR056823">
    <property type="entry name" value="TEN-like_YD-shell"/>
</dbReference>
<feature type="domain" description="Teneurin-like YD-shell" evidence="2">
    <location>
        <begin position="4"/>
        <end position="261"/>
    </location>
</feature>
<evidence type="ECO:0000256" key="1">
    <source>
        <dbReference type="ARBA" id="ARBA00022737"/>
    </source>
</evidence>
<dbReference type="InterPro" id="IPR050708">
    <property type="entry name" value="T6SS_VgrG/RHS"/>
</dbReference>
<dbReference type="EMBL" id="AP021876">
    <property type="protein sequence ID" value="BBO85003.1"/>
    <property type="molecule type" value="Genomic_DNA"/>
</dbReference>
<sequence length="434" mass="49987">MLNYAFSYDRMDNVTAKATEHGDYNYGYDNLYRLTDVDNPDQADEAFTYDGVGNRLTAADTLTEWGYNENNELTGYDDVTFDYDLNGNMIEKNAGGVVTRFFYNLEDRLERVEDGSGNVIASYYYDPFGRRLWKDVGGTRTCFHYSDEGLEGEYDATGTVIKTYGWKPGSTWSTDPLFMKIGTECYYYHNDHLGTPQKMTSASGAVVWSAKYGSFGEASIDVETIENNLRFAGQFFDAETGLHYNCFRYYDPTVCRYLRVDPLEFMGGINMYRYCTNPIKNMDPLGLKSLGDFHYYRRWGGPGYTAGMWTSWDKLSKEKREYILRDIAENIDSDFKPLDDQDQCYMYHDICYGESRMDCKKKDNRCYDNCEKKSLNNCDYELTKCLIGIGLSGNALNEARRIAAIPIFLVQPGVRNAVEHNEKHGTSDFIRYSW</sequence>
<dbReference type="GO" id="GO:0006644">
    <property type="term" value="P:phospholipid metabolic process"/>
    <property type="evidence" value="ECO:0007669"/>
    <property type="project" value="InterPro"/>
</dbReference>
<organism evidence="3 4">
    <name type="scientific">Desulfosarcina ovata subsp. sediminis</name>
    <dbReference type="NCBI Taxonomy" id="885957"/>
    <lineage>
        <taxon>Bacteria</taxon>
        <taxon>Pseudomonadati</taxon>
        <taxon>Thermodesulfobacteriota</taxon>
        <taxon>Desulfobacteria</taxon>
        <taxon>Desulfobacterales</taxon>
        <taxon>Desulfosarcinaceae</taxon>
        <taxon>Desulfosarcina</taxon>
    </lineage>
</organism>
<dbReference type="GO" id="GO:0050482">
    <property type="term" value="P:arachidonate secretion"/>
    <property type="evidence" value="ECO:0007669"/>
    <property type="project" value="InterPro"/>
</dbReference>
<dbReference type="PRINTS" id="PR00394">
    <property type="entry name" value="RHSPROTEIN"/>
</dbReference>
<dbReference type="KEGG" id="dov:DSCO28_55690"/>
<accession>A0A5K7ZXL8</accession>
<dbReference type="NCBIfam" id="TIGR03696">
    <property type="entry name" value="Rhs_assc_core"/>
    <property type="match status" value="1"/>
</dbReference>
<dbReference type="GO" id="GO:0004623">
    <property type="term" value="F:phospholipase A2 activity"/>
    <property type="evidence" value="ECO:0007669"/>
    <property type="project" value="InterPro"/>
</dbReference>
<dbReference type="InterPro" id="IPR022385">
    <property type="entry name" value="Rhs_assc_core"/>
</dbReference>
<proteinExistence type="predicted"/>
<evidence type="ECO:0000259" key="2">
    <source>
        <dbReference type="Pfam" id="PF25023"/>
    </source>
</evidence>
<dbReference type="PANTHER" id="PTHR32305:SF15">
    <property type="entry name" value="PROTEIN RHSA-RELATED"/>
    <property type="match status" value="1"/>
</dbReference>
<evidence type="ECO:0000313" key="3">
    <source>
        <dbReference type="EMBL" id="BBO85003.1"/>
    </source>
</evidence>
<dbReference type="AlphaFoldDB" id="A0A5K7ZXL8"/>
<dbReference type="SUPFAM" id="SSF48619">
    <property type="entry name" value="Phospholipase A2, PLA2"/>
    <property type="match status" value="1"/>
</dbReference>
<dbReference type="InterPro" id="IPR006530">
    <property type="entry name" value="YD"/>
</dbReference>
<dbReference type="NCBIfam" id="TIGR01643">
    <property type="entry name" value="YD_repeat_2x"/>
    <property type="match status" value="1"/>
</dbReference>
<dbReference type="Gene3D" id="2.180.10.10">
    <property type="entry name" value="RHS repeat-associated core"/>
    <property type="match status" value="1"/>
</dbReference>